<dbReference type="InterPro" id="IPR022595">
    <property type="entry name" value="Enc34_ssDNA-bd"/>
</dbReference>
<evidence type="ECO:0000313" key="2">
    <source>
        <dbReference type="EMBL" id="QJA76230.1"/>
    </source>
</evidence>
<sequence length="203" mass="22179">MTTKKFTGVNLTTPECILMYPAVFEAKHNELKKKDEWTVTMLFDKKTNDMATLKAAMVQAAKNEFGADVDLKSLDLKRIQDGDKPTSTGKERPAGCLGMWVVKAATRLSQPGVVDKALNKILDPSEIYSGVYAHVNVTVKGYKGPQGNGVTFYLNHVQKIRDGVALTGGPKSEDVFEALDLGENDVDLTADPMADDGMDEMFS</sequence>
<dbReference type="AlphaFoldDB" id="A0A6H1ZWY5"/>
<evidence type="ECO:0000313" key="3">
    <source>
        <dbReference type="EMBL" id="QJA85741.1"/>
    </source>
</evidence>
<dbReference type="EMBL" id="MT142212">
    <property type="protein sequence ID" value="QJA76230.1"/>
    <property type="molecule type" value="Genomic_DNA"/>
</dbReference>
<gene>
    <name evidence="2" type="ORF">MM415A01555_0012</name>
    <name evidence="3" type="ORF">MM415B02179_0010</name>
    <name evidence="1" type="ORF">TM448A02382_0010</name>
</gene>
<accession>A0A6H1ZWY5</accession>
<dbReference type="Pfam" id="PF10991">
    <property type="entry name" value="Enc34_ssDNA-bd"/>
    <property type="match status" value="1"/>
</dbReference>
<name>A0A6H1ZWY5_9ZZZZ</name>
<protein>
    <submittedName>
        <fullName evidence="1">Uncharacterized protein</fullName>
    </submittedName>
</protein>
<dbReference type="EMBL" id="MT144299">
    <property type="protein sequence ID" value="QJA51931.1"/>
    <property type="molecule type" value="Genomic_DNA"/>
</dbReference>
<proteinExistence type="predicted"/>
<evidence type="ECO:0000313" key="1">
    <source>
        <dbReference type="EMBL" id="QJA51931.1"/>
    </source>
</evidence>
<dbReference type="EMBL" id="MT142592">
    <property type="protein sequence ID" value="QJA85741.1"/>
    <property type="molecule type" value="Genomic_DNA"/>
</dbReference>
<reference evidence="1" key="1">
    <citation type="submission" date="2020-03" db="EMBL/GenBank/DDBJ databases">
        <title>The deep terrestrial virosphere.</title>
        <authorList>
            <person name="Holmfeldt K."/>
            <person name="Nilsson E."/>
            <person name="Simone D."/>
            <person name="Lopez-Fernandez M."/>
            <person name="Wu X."/>
            <person name="de Brujin I."/>
            <person name="Lundin D."/>
            <person name="Andersson A."/>
            <person name="Bertilsson S."/>
            <person name="Dopson M."/>
        </authorList>
    </citation>
    <scope>NUCLEOTIDE SEQUENCE</scope>
    <source>
        <strain evidence="2">MM415A01555</strain>
        <strain evidence="3">MM415B02179</strain>
        <strain evidence="1">TM448A02382</strain>
    </source>
</reference>
<dbReference type="Gene3D" id="2.40.50.140">
    <property type="entry name" value="Nucleic acid-binding proteins"/>
    <property type="match status" value="1"/>
</dbReference>
<dbReference type="InterPro" id="IPR012340">
    <property type="entry name" value="NA-bd_OB-fold"/>
</dbReference>
<dbReference type="SUPFAM" id="SSF50249">
    <property type="entry name" value="Nucleic acid-binding proteins"/>
    <property type="match status" value="1"/>
</dbReference>
<organism evidence="1">
    <name type="scientific">viral metagenome</name>
    <dbReference type="NCBI Taxonomy" id="1070528"/>
    <lineage>
        <taxon>unclassified sequences</taxon>
        <taxon>metagenomes</taxon>
        <taxon>organismal metagenomes</taxon>
    </lineage>
</organism>